<dbReference type="AlphaFoldDB" id="L0IEY0"/>
<dbReference type="eggNOG" id="arCOG11420">
    <property type="taxonomic scope" value="Archaea"/>
</dbReference>
<evidence type="ECO:0000313" key="1">
    <source>
        <dbReference type="EMBL" id="AGB16776.1"/>
    </source>
</evidence>
<dbReference type="OrthoDB" id="224413at2157"/>
<sequence length="95" mass="10942">MNRLVRAGERRWHLPRHAHIVVYDRDEDGLLTIYDCGAAQKPPSAQLLGTLGRIEARHEVIDNPTGRIVKLREESTLRATGDRRYRIATDDTRRV</sequence>
<dbReference type="EMBL" id="CP003050">
    <property type="protein sequence ID" value="AGB16776.1"/>
    <property type="molecule type" value="Genomic_DNA"/>
</dbReference>
<name>L0IEY0_HALRX</name>
<dbReference type="RefSeq" id="WP_015301388.1">
    <property type="nucleotide sequence ID" value="NC_019964.1"/>
</dbReference>
<organism evidence="1 2">
    <name type="scientific">Halovivax ruber (strain DSM 18193 / JCM 13892 / XH-70)</name>
    <dbReference type="NCBI Taxonomy" id="797302"/>
    <lineage>
        <taxon>Archaea</taxon>
        <taxon>Methanobacteriati</taxon>
        <taxon>Methanobacteriota</taxon>
        <taxon>Stenosarchaea group</taxon>
        <taxon>Halobacteria</taxon>
        <taxon>Halobacteriales</taxon>
        <taxon>Natrialbaceae</taxon>
        <taxon>Halovivax</taxon>
    </lineage>
</organism>
<reference evidence="1" key="1">
    <citation type="submission" date="2011-09" db="EMBL/GenBank/DDBJ databases">
        <title>Complete sequence of Halovivax ruber XH-70.</title>
        <authorList>
            <consortium name="US DOE Joint Genome Institute"/>
            <person name="Lucas S."/>
            <person name="Han J."/>
            <person name="Lapidus A."/>
            <person name="Cheng J.-F."/>
            <person name="Goodwin L."/>
            <person name="Pitluck S."/>
            <person name="Peters L."/>
            <person name="Mikhailova N."/>
            <person name="Davenport K."/>
            <person name="Detter J.C."/>
            <person name="Han C."/>
            <person name="Tapia R."/>
            <person name="Land M."/>
            <person name="Hauser L."/>
            <person name="Kyrpides N."/>
            <person name="Ivanova N."/>
            <person name="Pagani I."/>
            <person name="Sproer C."/>
            <person name="Anderson I."/>
            <person name="Woyke T."/>
        </authorList>
    </citation>
    <scope>NUCLEOTIDE SEQUENCE</scope>
    <source>
        <strain evidence="1">XH-70</strain>
    </source>
</reference>
<evidence type="ECO:0000313" key="2">
    <source>
        <dbReference type="Proteomes" id="UP000010846"/>
    </source>
</evidence>
<dbReference type="STRING" id="797302.Halru_2189"/>
<dbReference type="HOGENOM" id="CLU_2433762_0_0_2"/>
<dbReference type="KEGG" id="hru:Halru_2189"/>
<dbReference type="GeneID" id="14376697"/>
<keyword evidence="2" id="KW-1185">Reference proteome</keyword>
<proteinExistence type="predicted"/>
<dbReference type="Proteomes" id="UP000010846">
    <property type="component" value="Chromosome"/>
</dbReference>
<protein>
    <submittedName>
        <fullName evidence="1">Uncharacterized protein</fullName>
    </submittedName>
</protein>
<gene>
    <name evidence="1" type="ordered locus">Halru_2189</name>
</gene>
<accession>L0IEY0</accession>